<protein>
    <submittedName>
        <fullName evidence="2">Uncharacterized protein</fullName>
    </submittedName>
</protein>
<accession>A0A5Q6S428</accession>
<feature type="transmembrane region" description="Helical" evidence="1">
    <location>
        <begin position="45"/>
        <end position="69"/>
    </location>
</feature>
<feature type="transmembrane region" description="Helical" evidence="1">
    <location>
        <begin position="12"/>
        <end position="33"/>
    </location>
</feature>
<dbReference type="SUPFAM" id="SSF103473">
    <property type="entry name" value="MFS general substrate transporter"/>
    <property type="match status" value="1"/>
</dbReference>
<comment type="caution">
    <text evidence="2">The sequence shown here is derived from an EMBL/GenBank/DDBJ whole genome shotgun (WGS) entry which is preliminary data.</text>
</comment>
<dbReference type="EMBL" id="VDFQ02000001">
    <property type="protein sequence ID" value="KAA1425128.1"/>
    <property type="molecule type" value="Genomic_DNA"/>
</dbReference>
<feature type="transmembrane region" description="Helical" evidence="1">
    <location>
        <begin position="81"/>
        <end position="101"/>
    </location>
</feature>
<gene>
    <name evidence="2" type="ORF">FE697_004425</name>
</gene>
<proteinExistence type="predicted"/>
<reference evidence="2 3" key="1">
    <citation type="submission" date="2019-09" db="EMBL/GenBank/DDBJ databases">
        <title>Mumia zhuanghuii sp. nov. isolated from the intestinal contents of plateau pika (Ochotona curzoniae) in the Qinghai-Tibet plateau of China.</title>
        <authorList>
            <person name="Tian Z."/>
        </authorList>
    </citation>
    <scope>NUCLEOTIDE SEQUENCE [LARGE SCALE GENOMIC DNA]</scope>
    <source>
        <strain evidence="3">350</strain>
    </source>
</reference>
<dbReference type="InterPro" id="IPR036259">
    <property type="entry name" value="MFS_trans_sf"/>
</dbReference>
<evidence type="ECO:0000256" key="1">
    <source>
        <dbReference type="SAM" id="Phobius"/>
    </source>
</evidence>
<keyword evidence="1" id="KW-0812">Transmembrane</keyword>
<organism evidence="2 3">
    <name type="scientific">Mumia zhuanghuii</name>
    <dbReference type="NCBI Taxonomy" id="2585211"/>
    <lineage>
        <taxon>Bacteria</taxon>
        <taxon>Bacillati</taxon>
        <taxon>Actinomycetota</taxon>
        <taxon>Actinomycetes</taxon>
        <taxon>Propionibacteriales</taxon>
        <taxon>Nocardioidaceae</taxon>
        <taxon>Mumia</taxon>
    </lineage>
</organism>
<name>A0A5Q6S428_9ACTN</name>
<evidence type="ECO:0000313" key="2">
    <source>
        <dbReference type="EMBL" id="KAA1425128.1"/>
    </source>
</evidence>
<feature type="transmembrane region" description="Helical" evidence="1">
    <location>
        <begin position="121"/>
        <end position="139"/>
    </location>
</feature>
<dbReference type="AlphaFoldDB" id="A0A5Q6S428"/>
<sequence length="157" mass="16181">MSKSASDGQVRRTNTALAVFAALPLVLAGLVLWRGYDDLSDPADGIPITAILAMCVGGSLYLAGALVGGEAGSWITRFGGLVVKVTVGGFLVLVVGGWLLGSAIGVDGVGRGPETSGQARTIAVLAVIGLLALVITWIGERRRKRERTRDESPAGRP</sequence>
<keyword evidence="1" id="KW-0472">Membrane</keyword>
<keyword evidence="1" id="KW-1133">Transmembrane helix</keyword>
<dbReference type="Proteomes" id="UP000307768">
    <property type="component" value="Unassembled WGS sequence"/>
</dbReference>
<evidence type="ECO:0000313" key="3">
    <source>
        <dbReference type="Proteomes" id="UP000307768"/>
    </source>
</evidence>
<dbReference type="RefSeq" id="WP_149768302.1">
    <property type="nucleotide sequence ID" value="NZ_VDFQ02000001.1"/>
</dbReference>